<dbReference type="Proteomes" id="UP000005741">
    <property type="component" value="Chromosome"/>
</dbReference>
<accession>H1Z093</accession>
<dbReference type="OrthoDB" id="6871at2157"/>
<dbReference type="PANTHER" id="PTHR46499">
    <property type="entry name" value="QUEUINE TRNA-RIBOSYLTRANSFERASE"/>
    <property type="match status" value="1"/>
</dbReference>
<dbReference type="RefSeq" id="WP_004078438.1">
    <property type="nucleotide sequence ID" value="NZ_CM001436.1"/>
</dbReference>
<reference evidence="3 4" key="1">
    <citation type="submission" date="2011-10" db="EMBL/GenBank/DDBJ databases">
        <title>The Improved High-Quality Draft genome of Methanoplanus limicola DSM 2279.</title>
        <authorList>
            <consortium name="US DOE Joint Genome Institute (JGI-PGF)"/>
            <person name="Lucas S."/>
            <person name="Copeland A."/>
            <person name="Lapidus A."/>
            <person name="Glavina del Rio T."/>
            <person name="Dalin E."/>
            <person name="Tice H."/>
            <person name="Bruce D."/>
            <person name="Goodwin L."/>
            <person name="Pitluck S."/>
            <person name="Peters L."/>
            <person name="Mikhailova N."/>
            <person name="Lu M."/>
            <person name="Kyrpides N."/>
            <person name="Mavromatis K."/>
            <person name="Ivanova N."/>
            <person name="Markowitz V."/>
            <person name="Cheng J.-F."/>
            <person name="Hugenholtz P."/>
            <person name="Woyke T."/>
            <person name="Wu D."/>
            <person name="Wirth R."/>
            <person name="Brambilla E.-M."/>
            <person name="Klenk H.-P."/>
            <person name="Eisen J.A."/>
        </authorList>
    </citation>
    <scope>NUCLEOTIDE SEQUENCE [LARGE SCALE GENOMIC DNA]</scope>
    <source>
        <strain evidence="3 4">DSM 2279</strain>
    </source>
</reference>
<evidence type="ECO:0000313" key="3">
    <source>
        <dbReference type="EMBL" id="EHQ36185.1"/>
    </source>
</evidence>
<dbReference type="InParanoid" id="H1Z093"/>
<dbReference type="HOGENOM" id="CLU_810411_0_0_2"/>
<dbReference type="PANTHER" id="PTHR46499:SF1">
    <property type="entry name" value="QUEUINE TRNA-RIBOSYLTRANSFERASE"/>
    <property type="match status" value="1"/>
</dbReference>
<dbReference type="NCBIfam" id="TIGR00449">
    <property type="entry name" value="tgt_general"/>
    <property type="match status" value="1"/>
</dbReference>
<evidence type="ECO:0000313" key="4">
    <source>
        <dbReference type="Proteomes" id="UP000005741"/>
    </source>
</evidence>
<gene>
    <name evidence="3" type="ORF">Metlim_2103</name>
</gene>
<dbReference type="Gene3D" id="3.20.20.105">
    <property type="entry name" value="Queuine tRNA-ribosyltransferase-like"/>
    <property type="match status" value="1"/>
</dbReference>
<keyword evidence="1" id="KW-0819">tRNA processing</keyword>
<dbReference type="InterPro" id="IPR036511">
    <property type="entry name" value="TGT-like_sf"/>
</dbReference>
<protein>
    <submittedName>
        <fullName evidence="3">tRNA-guanine transglycosylase</fullName>
    </submittedName>
</protein>
<organism evidence="3 4">
    <name type="scientific">Methanoplanus limicola DSM 2279</name>
    <dbReference type="NCBI Taxonomy" id="937775"/>
    <lineage>
        <taxon>Archaea</taxon>
        <taxon>Methanobacteriati</taxon>
        <taxon>Methanobacteriota</taxon>
        <taxon>Stenosarchaea group</taxon>
        <taxon>Methanomicrobia</taxon>
        <taxon>Methanomicrobiales</taxon>
        <taxon>Methanomicrobiaceae</taxon>
        <taxon>Methanoplanus</taxon>
    </lineage>
</organism>
<dbReference type="Pfam" id="PF01702">
    <property type="entry name" value="TGT"/>
    <property type="match status" value="1"/>
</dbReference>
<proteinExistence type="predicted"/>
<dbReference type="SUPFAM" id="SSF51713">
    <property type="entry name" value="tRNA-guanine transglycosylase"/>
    <property type="match status" value="1"/>
</dbReference>
<evidence type="ECO:0000256" key="1">
    <source>
        <dbReference type="ARBA" id="ARBA00022694"/>
    </source>
</evidence>
<keyword evidence="4" id="KW-1185">Reference proteome</keyword>
<sequence length="342" mass="39022">MGELKSIITRTRELETPAFFPVHNCGIKGDGNSPKYWEEIPDMKTMMVNAHYINSTAFYERLKTQKLHGKYVKDGVFFADSGGYQQKTDNITLDPVQILRVQENIGADIAATLDVPVFQEDDIYYRNHSDSIKKSVKNALLALEKREHEDMLIYATIQGSNIKVMMNMLDYLMKRGNFDGFAIGGLVSKKSNYRAVIDTIFAIRKKIGDLPLHIFGLGGPTMIPLMVYMGADTFDSSAFLKGGSSRLYFLPEGNTIEFQKMKVTKYLPCICPVCSNHKFDEIRNERKLIGLHNLWIINNEIRKLKVSILENDVERYLDKRFSNSIGIKSSYRYAKLKKKGLV</sequence>
<dbReference type="STRING" id="937775.Metlim_2103"/>
<dbReference type="InterPro" id="IPR050076">
    <property type="entry name" value="ArchSynthase1/Queuine_TRR"/>
</dbReference>
<evidence type="ECO:0000259" key="2">
    <source>
        <dbReference type="Pfam" id="PF01702"/>
    </source>
</evidence>
<dbReference type="EMBL" id="CM001436">
    <property type="protein sequence ID" value="EHQ36185.1"/>
    <property type="molecule type" value="Genomic_DNA"/>
</dbReference>
<dbReference type="InterPro" id="IPR002616">
    <property type="entry name" value="tRNA_ribo_trans-like"/>
</dbReference>
<feature type="domain" description="tRNA-guanine(15) transglycosylase-like" evidence="2">
    <location>
        <begin position="8"/>
        <end position="322"/>
    </location>
</feature>
<dbReference type="GO" id="GO:0005737">
    <property type="term" value="C:cytoplasm"/>
    <property type="evidence" value="ECO:0007669"/>
    <property type="project" value="TreeGrafter"/>
</dbReference>
<dbReference type="GO" id="GO:0002099">
    <property type="term" value="P:tRNA wobble guanine modification"/>
    <property type="evidence" value="ECO:0007669"/>
    <property type="project" value="TreeGrafter"/>
</dbReference>
<dbReference type="AlphaFoldDB" id="H1Z093"/>
<name>H1Z093_9EURY</name>